<reference evidence="6" key="1">
    <citation type="journal article" date="2019" name="Int. J. Syst. Evol. Microbiol.">
        <title>The Global Catalogue of Microorganisms (GCM) 10K type strain sequencing project: providing services to taxonomists for standard genome sequencing and annotation.</title>
        <authorList>
            <consortium name="The Broad Institute Genomics Platform"/>
            <consortium name="The Broad Institute Genome Sequencing Center for Infectious Disease"/>
            <person name="Wu L."/>
            <person name="Ma J."/>
        </authorList>
    </citation>
    <scope>NUCLEOTIDE SEQUENCE [LARGE SCALE GENOMIC DNA]</scope>
    <source>
        <strain evidence="6">JCM 10083</strain>
    </source>
</reference>
<dbReference type="GO" id="GO:0005524">
    <property type="term" value="F:ATP binding"/>
    <property type="evidence" value="ECO:0007669"/>
    <property type="project" value="UniProtKB-KW"/>
</dbReference>
<dbReference type="Pfam" id="PF00005">
    <property type="entry name" value="ABC_tran"/>
    <property type="match status" value="1"/>
</dbReference>
<dbReference type="PROSITE" id="PS50893">
    <property type="entry name" value="ABC_TRANSPORTER_2"/>
    <property type="match status" value="1"/>
</dbReference>
<dbReference type="Pfam" id="PF12399">
    <property type="entry name" value="BCA_ABC_TP_C"/>
    <property type="match status" value="1"/>
</dbReference>
<evidence type="ECO:0000256" key="2">
    <source>
        <dbReference type="ARBA" id="ARBA00022741"/>
    </source>
</evidence>
<keyword evidence="2" id="KW-0547">Nucleotide-binding</keyword>
<dbReference type="RefSeq" id="WP_343963590.1">
    <property type="nucleotide sequence ID" value="NZ_BAAAGK010000018.1"/>
</dbReference>
<comment type="caution">
    <text evidence="5">The sequence shown here is derived from an EMBL/GenBank/DDBJ whole genome shotgun (WGS) entry which is preliminary data.</text>
</comment>
<dbReference type="InterPro" id="IPR003593">
    <property type="entry name" value="AAA+_ATPase"/>
</dbReference>
<dbReference type="SUPFAM" id="SSF52540">
    <property type="entry name" value="P-loop containing nucleoside triphosphate hydrolases"/>
    <property type="match status" value="1"/>
</dbReference>
<organism evidence="5 6">
    <name type="scientific">Streptosporangium amethystogenes subsp. fukuiense</name>
    <dbReference type="NCBI Taxonomy" id="698418"/>
    <lineage>
        <taxon>Bacteria</taxon>
        <taxon>Bacillati</taxon>
        <taxon>Actinomycetota</taxon>
        <taxon>Actinomycetes</taxon>
        <taxon>Streptosporangiales</taxon>
        <taxon>Streptosporangiaceae</taxon>
        <taxon>Streptosporangium</taxon>
    </lineage>
</organism>
<evidence type="ECO:0000313" key="5">
    <source>
        <dbReference type="EMBL" id="MFC7599726.1"/>
    </source>
</evidence>
<sequence length="274" mass="28486">MSAESKNMSGSSAVRTEALNVWLGGTHAVRDVTVAFAAGATSGLVGPNGAGKSTLLNCISGLVPAGSGEVYLYGDRTTGIKPHQLAILRIGRSYQGAQLVAELPAVDNVMVGDHVGLRTGLVSAALGLPGARRAERAARDRALHALERVGLSQYAQRPVKELPYGVQKRVDLARALVSDPRCILLDEPMAGLSRAEKEEVVEVLAGLRVDGGPTLVVVEHDMRVINQLCSDVVVLAAGAVLAAGPPETVLNSPEVVAAYIGRGDSRSEEQAGSE</sequence>
<dbReference type="InterPro" id="IPR003439">
    <property type="entry name" value="ABC_transporter-like_ATP-bd"/>
</dbReference>
<dbReference type="PANTHER" id="PTHR45772:SF1">
    <property type="entry name" value="ABC TRANSPORTER ATP-BINDING PROTEIN"/>
    <property type="match status" value="1"/>
</dbReference>
<evidence type="ECO:0000256" key="3">
    <source>
        <dbReference type="ARBA" id="ARBA00022840"/>
    </source>
</evidence>
<protein>
    <submittedName>
        <fullName evidence="5">ABC transporter ATP-binding protein</fullName>
    </submittedName>
</protein>
<keyword evidence="3 5" id="KW-0067">ATP-binding</keyword>
<evidence type="ECO:0000256" key="1">
    <source>
        <dbReference type="ARBA" id="ARBA00022448"/>
    </source>
</evidence>
<dbReference type="Gene3D" id="3.40.50.300">
    <property type="entry name" value="P-loop containing nucleotide triphosphate hydrolases"/>
    <property type="match status" value="1"/>
</dbReference>
<name>A0ABW2SVF5_9ACTN</name>
<feature type="domain" description="ABC transporter" evidence="4">
    <location>
        <begin position="14"/>
        <end position="262"/>
    </location>
</feature>
<evidence type="ECO:0000259" key="4">
    <source>
        <dbReference type="PROSITE" id="PS50893"/>
    </source>
</evidence>
<dbReference type="SMART" id="SM00382">
    <property type="entry name" value="AAA"/>
    <property type="match status" value="1"/>
</dbReference>
<dbReference type="Proteomes" id="UP001596514">
    <property type="component" value="Unassembled WGS sequence"/>
</dbReference>
<dbReference type="PANTHER" id="PTHR45772">
    <property type="entry name" value="CONSERVED COMPONENT OF ABC TRANSPORTER FOR NATURAL AMINO ACIDS-RELATED"/>
    <property type="match status" value="1"/>
</dbReference>
<proteinExistence type="predicted"/>
<keyword evidence="1" id="KW-0813">Transport</keyword>
<evidence type="ECO:0000313" key="6">
    <source>
        <dbReference type="Proteomes" id="UP001596514"/>
    </source>
</evidence>
<dbReference type="InterPro" id="IPR032823">
    <property type="entry name" value="BCA_ABC_TP_C"/>
</dbReference>
<gene>
    <name evidence="5" type="ORF">ACFQVD_06340</name>
</gene>
<dbReference type="InterPro" id="IPR051120">
    <property type="entry name" value="ABC_AA/LPS_Transport"/>
</dbReference>
<dbReference type="EMBL" id="JBHTEE010000001">
    <property type="protein sequence ID" value="MFC7599726.1"/>
    <property type="molecule type" value="Genomic_DNA"/>
</dbReference>
<keyword evidence="6" id="KW-1185">Reference proteome</keyword>
<dbReference type="InterPro" id="IPR027417">
    <property type="entry name" value="P-loop_NTPase"/>
</dbReference>
<accession>A0ABW2SVF5</accession>